<dbReference type="InterPro" id="IPR056884">
    <property type="entry name" value="NPHP3-like_N"/>
</dbReference>
<evidence type="ECO:0008006" key="7">
    <source>
        <dbReference type="Google" id="ProtNLM"/>
    </source>
</evidence>
<dbReference type="EMBL" id="JAFFHA010000009">
    <property type="protein sequence ID" value="KAK4650288.1"/>
    <property type="molecule type" value="Genomic_DNA"/>
</dbReference>
<dbReference type="InterPro" id="IPR011990">
    <property type="entry name" value="TPR-like_helical_dom_sf"/>
</dbReference>
<reference evidence="5 6" key="1">
    <citation type="journal article" date="2023" name="bioRxiv">
        <title>High-quality genome assemblies of four members of thePodospora anserinaspecies complex.</title>
        <authorList>
            <person name="Ament-Velasquez S.L."/>
            <person name="Vogan A.A."/>
            <person name="Wallerman O."/>
            <person name="Hartmann F."/>
            <person name="Gautier V."/>
            <person name="Silar P."/>
            <person name="Giraud T."/>
            <person name="Johannesson H."/>
        </authorList>
    </citation>
    <scope>NUCLEOTIDE SEQUENCE [LARGE SCALE GENOMIC DNA]</scope>
    <source>
        <strain evidence="5 6">CBS 415.72m</strain>
    </source>
</reference>
<feature type="compositionally biased region" description="Polar residues" evidence="2">
    <location>
        <begin position="905"/>
        <end position="918"/>
    </location>
</feature>
<feature type="compositionally biased region" description="Basic and acidic residues" evidence="2">
    <location>
        <begin position="1643"/>
        <end position="1653"/>
    </location>
</feature>
<comment type="caution">
    <text evidence="5">The sequence shown here is derived from an EMBL/GenBank/DDBJ whole genome shotgun (WGS) entry which is preliminary data.</text>
</comment>
<dbReference type="SUPFAM" id="SSF48452">
    <property type="entry name" value="TPR-like"/>
    <property type="match status" value="1"/>
</dbReference>
<evidence type="ECO:0000313" key="6">
    <source>
        <dbReference type="Proteomes" id="UP001323405"/>
    </source>
</evidence>
<evidence type="ECO:0000313" key="5">
    <source>
        <dbReference type="EMBL" id="KAK4650288.1"/>
    </source>
</evidence>
<evidence type="ECO:0000259" key="4">
    <source>
        <dbReference type="Pfam" id="PF24883"/>
    </source>
</evidence>
<keyword evidence="1" id="KW-0677">Repeat</keyword>
<dbReference type="Gene3D" id="1.25.40.10">
    <property type="entry name" value="Tetratricopeptide repeat domain"/>
    <property type="match status" value="1"/>
</dbReference>
<dbReference type="PANTHER" id="PTHR10039:SF17">
    <property type="entry name" value="FUNGAL STAND N-TERMINAL GOODBYE DOMAIN-CONTAINING PROTEIN-RELATED"/>
    <property type="match status" value="1"/>
</dbReference>
<dbReference type="InterPro" id="IPR027417">
    <property type="entry name" value="P-loop_NTPase"/>
</dbReference>
<dbReference type="PANTHER" id="PTHR10039">
    <property type="entry name" value="AMELOGENIN"/>
    <property type="match status" value="1"/>
</dbReference>
<dbReference type="Pfam" id="PF17109">
    <property type="entry name" value="Goodbye"/>
    <property type="match status" value="1"/>
</dbReference>
<feature type="domain" description="Fungal STAND N-terminal Goodbye" evidence="3">
    <location>
        <begin position="23"/>
        <end position="141"/>
    </location>
</feature>
<gene>
    <name evidence="5" type="ORF">QC762_706090</name>
</gene>
<dbReference type="Proteomes" id="UP001323405">
    <property type="component" value="Unassembled WGS sequence"/>
</dbReference>
<accession>A0ABR0G3K4</accession>
<feature type="compositionally biased region" description="Polar residues" evidence="2">
    <location>
        <begin position="929"/>
        <end position="944"/>
    </location>
</feature>
<name>A0ABR0G3K4_9PEZI</name>
<feature type="region of interest" description="Disordered" evidence="2">
    <location>
        <begin position="1641"/>
        <end position="1667"/>
    </location>
</feature>
<sequence length="1693" mass="189850">MEKPVPVVKVEGIQTQSKIDQMWQEALVTFRSLTGKNLHDVAPASSEELRKIIEARAKEQDTEEFKNRSKARERGLRILACINKFGEAAVQGVSTVFGGADICFKGLSLLLELPKKMKEFHEVVDKIFIRIAPILQGFKVYARGEQIQAMDEDLIISIHKVMIALVTICATALNIEHARKWERFKNFTKRALCDDTELDEELEKFQMLVEGQQHVQGAVTLVELLDVKATVVANLKVTNEINSDIKGIKDRVQKKEAESSKQTLLTKIKYALGIDPKDPDTSKATFEDYLKKRAPGTGSWFKPMTDYQGWVDTNASAQETSSFLLLTGGQGFGKSFSVASIIDDLNQRTSTPAAITQTHRSLIGFYFFPARSGKAGDEQYPVEMALKSIAIQLAEQDEVYAKSIGELDQLKDAKPSKLWDALRLGSPMPRTTHFILLDALDNLLPPEQDELLKVFQAVPRTGTNGSSIRVLATGASSIFEVFQATENLSVREVKADRTTMESEFRHYIRHRLQAPIMLPGPDLSEKREGIENKIMHSECSFQTIQATLGAAESYIASSKSDEELNKLLDDSTRDTSVLLVDTVEKLQAGLDVGQIGWVNELLMWVLFGEQSLTIPQLEAAFFLRGKSLPIQGLENFINSRLKKLITSGPQGISPVDDNLDKVITKPRELSQGGPDNKTISLEIKINNASISTVQRFLWDLTKFSTLDGFSFKADDAAAQIAQSRGIIRVNKTDASLAIVESFFKFLKDDPSEKSESIRQYLIDYLADHLRTLRTAEGDDKLTPSEAGSIGKRIFELFDYPDASLKKHWDFFNSNWEFIEERNMSEFWEWIQMDTTLAELSGKERDHIVELKKDVRWERKLLKPTMKMVAKMWLRERGNDVYYLLAWIKRALIRIKQEDNRAATKASKSPETTSLSNTAKPPATAGPLTPSETATSNTDTPASTADSDVPDRPASPSPSSTSTEEEFDPPVKVDITEAARWCQEILELKDEELDSLWYERLGQTYKDSYPVSFKDAIEQYRKAEKCSSPYPSWEVLIGLSYSLLAVSSANFDEARAIHDRAMNLYKDSPFVSIEQKVSQLKDLAWWYDNYKEPEKALEVLEEVLVLAPEHGEAQNDIMSLLIKLEREGELHELVSKTAASKEAAGKEADKGLTPLGSLVKAVAMSNAWSRADPLFWRIISILEATGSLEDLMGALDAGISLSKGDKENEYLQSVLITYKGMVHMHRSGSGDIHHVMECCELARKLAHERLSRTMPWWTDRIYGKTTVLADRFHFNQASGKGRLPGSTALTTEDHVEALRKSMTEFEKSLRDRFDVQLSIAKSYLAAYYALKSPQNLEESRRVFASDMVRVTNMLSDGNKHNDADSLRQLSAILLHTGNVQNSLACMRLVPPDITNGSAASTAKVLTRLLCPEGGPPKEGSVAHRVLSSFDSNSKNMFYIRSDMITTVNDLMDKLIDGRSASLAEAEKEKEEEDVDATLARLRTVRDALHIYGYRDCEGCIGSNGRTWDFENDFYACRYCYDLFLCRPCLDALKKADPNKPQPFCSPGHDWVWLPKWTVESWIEGFEGKVRVPKWEEGEKSGGCWVEGDEVVAFGKWLEGVLKPWGIGKEWEAEVKWDVERGEESFVDEMLYDGLLKAGLEAQAEEEKEKEEKEGGVSGGKVDGLENGGKMTVGTVMMEKVAVEKVAVQEVTERS</sequence>
<keyword evidence="6" id="KW-1185">Reference proteome</keyword>
<evidence type="ECO:0000256" key="2">
    <source>
        <dbReference type="SAM" id="MobiDB-lite"/>
    </source>
</evidence>
<feature type="compositionally biased region" description="Low complexity" evidence="2">
    <location>
        <begin position="951"/>
        <end position="961"/>
    </location>
</feature>
<evidence type="ECO:0000256" key="1">
    <source>
        <dbReference type="ARBA" id="ARBA00022737"/>
    </source>
</evidence>
<protein>
    <recommendedName>
        <fullName evidence="7">Fungal STAND N-terminal Goodbye domain-containing protein</fullName>
    </recommendedName>
</protein>
<feature type="region of interest" description="Disordered" evidence="2">
    <location>
        <begin position="898"/>
        <end position="969"/>
    </location>
</feature>
<evidence type="ECO:0000259" key="3">
    <source>
        <dbReference type="Pfam" id="PF17109"/>
    </source>
</evidence>
<dbReference type="RefSeq" id="XP_062739263.1">
    <property type="nucleotide sequence ID" value="XM_062893461.1"/>
</dbReference>
<dbReference type="SUPFAM" id="SSF52540">
    <property type="entry name" value="P-loop containing nucleoside triphosphate hydrolases"/>
    <property type="match status" value="1"/>
</dbReference>
<organism evidence="5 6">
    <name type="scientific">Podospora pseudocomata</name>
    <dbReference type="NCBI Taxonomy" id="2093779"/>
    <lineage>
        <taxon>Eukaryota</taxon>
        <taxon>Fungi</taxon>
        <taxon>Dikarya</taxon>
        <taxon>Ascomycota</taxon>
        <taxon>Pezizomycotina</taxon>
        <taxon>Sordariomycetes</taxon>
        <taxon>Sordariomycetidae</taxon>
        <taxon>Sordariales</taxon>
        <taxon>Podosporaceae</taxon>
        <taxon>Podospora</taxon>
    </lineage>
</organism>
<feature type="domain" description="Nephrocystin 3-like N-terminal" evidence="4">
    <location>
        <begin position="296"/>
        <end position="473"/>
    </location>
</feature>
<proteinExistence type="predicted"/>
<dbReference type="InterPro" id="IPR031350">
    <property type="entry name" value="Goodbye_dom"/>
</dbReference>
<dbReference type="Gene3D" id="3.40.50.300">
    <property type="entry name" value="P-loop containing nucleotide triphosphate hydrolases"/>
    <property type="match status" value="1"/>
</dbReference>
<dbReference type="GeneID" id="87913368"/>
<dbReference type="Pfam" id="PF24883">
    <property type="entry name" value="NPHP3_N"/>
    <property type="match status" value="1"/>
</dbReference>